<dbReference type="InterPro" id="IPR045957">
    <property type="entry name" value="DUF6377"/>
</dbReference>
<dbReference type="SUPFAM" id="SSF48452">
    <property type="entry name" value="TPR-like"/>
    <property type="match status" value="1"/>
</dbReference>
<organism evidence="3 4">
    <name type="scientific">Algoriphagus locisalis</name>
    <dbReference type="NCBI Taxonomy" id="305507"/>
    <lineage>
        <taxon>Bacteria</taxon>
        <taxon>Pseudomonadati</taxon>
        <taxon>Bacteroidota</taxon>
        <taxon>Cytophagia</taxon>
        <taxon>Cytophagales</taxon>
        <taxon>Cyclobacteriaceae</taxon>
        <taxon>Algoriphagus</taxon>
    </lineage>
</organism>
<reference evidence="4" key="1">
    <citation type="submission" date="2016-10" db="EMBL/GenBank/DDBJ databases">
        <authorList>
            <person name="Varghese N."/>
            <person name="Submissions S."/>
        </authorList>
    </citation>
    <scope>NUCLEOTIDE SEQUENCE [LARGE SCALE GENOMIC DNA]</scope>
    <source>
        <strain evidence="4">DSM 23445</strain>
    </source>
</reference>
<gene>
    <name evidence="3" type="ORF">SAMN04489724_0307</name>
</gene>
<sequence>MPRMRYLFIVFFFLPVLAFSQVSNQALFLELDDAIAKKDDYESIRRQEIQDLKNNISAISEENHLELFTEFQQLHEALFTLDFEEAMNSSLGMLEQAKHLEDPELIAQARIKISSTLLAAGIFSETKDTLRTIDSKQLDQKTQSEYFFIFSRLYIDMADYYQQAIYYDSFRDLGVSYLDSAVTTVDRNSSHYYSYKGLKNIRLGEFDEAVKNYDLLFDNYTLKGRQYAIDASTYSYALEQVGRTDEAMAWLIRAAIMDIKLANKENFALIKLADILYQQGEIKLSSKYLNVTLDDATKYGALQRKFQISQLRPIIETEKLNIAEKQKSLFQQYAIAVTVLSLVVLVSLAVLFFQYKKLKAAKDQINERNIKLREVNLIKEEYIGFFFNTNSDYIDQMELFRQKIDNKITQNKVHEIRPILNSFNVKNDREKMYQTFDQAFLKIFPDFISKYNLLFEPEHQVQLEDSNTLNTELRIYALVRLGIHSTDKIAHILNYSVNTINTYKTRVKNKSKIPNEDFEKEIKKIQFT</sequence>
<evidence type="ECO:0000313" key="3">
    <source>
        <dbReference type="EMBL" id="SFU20471.1"/>
    </source>
</evidence>
<dbReference type="Pfam" id="PF19904">
    <property type="entry name" value="DUF6377"/>
    <property type="match status" value="1"/>
</dbReference>
<evidence type="ECO:0000313" key="4">
    <source>
        <dbReference type="Proteomes" id="UP000199673"/>
    </source>
</evidence>
<feature type="transmembrane region" description="Helical" evidence="1">
    <location>
        <begin position="333"/>
        <end position="353"/>
    </location>
</feature>
<evidence type="ECO:0000256" key="1">
    <source>
        <dbReference type="SAM" id="Phobius"/>
    </source>
</evidence>
<feature type="domain" description="DUF6377" evidence="2">
    <location>
        <begin position="258"/>
        <end position="490"/>
    </location>
</feature>
<keyword evidence="1" id="KW-0812">Transmembrane</keyword>
<name>A0A1I7E950_9BACT</name>
<dbReference type="EMBL" id="FPBF01000013">
    <property type="protein sequence ID" value="SFU20471.1"/>
    <property type="molecule type" value="Genomic_DNA"/>
</dbReference>
<evidence type="ECO:0000259" key="2">
    <source>
        <dbReference type="Pfam" id="PF19904"/>
    </source>
</evidence>
<dbReference type="InterPro" id="IPR011990">
    <property type="entry name" value="TPR-like_helical_dom_sf"/>
</dbReference>
<keyword evidence="1" id="KW-1133">Transmembrane helix</keyword>
<protein>
    <recommendedName>
        <fullName evidence="2">DUF6377 domain-containing protein</fullName>
    </recommendedName>
</protein>
<accession>A0A1I7E950</accession>
<dbReference type="AlphaFoldDB" id="A0A1I7E950"/>
<dbReference type="Proteomes" id="UP000199673">
    <property type="component" value="Unassembled WGS sequence"/>
</dbReference>
<keyword evidence="1" id="KW-0472">Membrane</keyword>
<keyword evidence="4" id="KW-1185">Reference proteome</keyword>
<proteinExistence type="predicted"/>